<feature type="domain" description="Gfo/Idh/MocA-like oxidoreductase bacterial type C-terminal" evidence="3">
    <location>
        <begin position="198"/>
        <end position="418"/>
    </location>
</feature>
<dbReference type="SUPFAM" id="SSF55347">
    <property type="entry name" value="Glyceraldehyde-3-phosphate dehydrogenase-like, C-terminal domain"/>
    <property type="match status" value="1"/>
</dbReference>
<dbReference type="Gene3D" id="3.40.50.720">
    <property type="entry name" value="NAD(P)-binding Rossmann-like Domain"/>
    <property type="match status" value="1"/>
</dbReference>
<dbReference type="RefSeq" id="WP_264486366.1">
    <property type="nucleotide sequence ID" value="NZ_JAPDDT010000002.1"/>
</dbReference>
<evidence type="ECO:0000259" key="3">
    <source>
        <dbReference type="Pfam" id="PF19051"/>
    </source>
</evidence>
<evidence type="ECO:0000313" key="4">
    <source>
        <dbReference type="EMBL" id="MCW1922257.1"/>
    </source>
</evidence>
<evidence type="ECO:0000313" key="5">
    <source>
        <dbReference type="Proteomes" id="UP001320876"/>
    </source>
</evidence>
<dbReference type="EMBL" id="JAPDDT010000002">
    <property type="protein sequence ID" value="MCW1922257.1"/>
    <property type="molecule type" value="Genomic_DNA"/>
</dbReference>
<dbReference type="PANTHER" id="PTHR43818">
    <property type="entry name" value="BCDNA.GH03377"/>
    <property type="match status" value="1"/>
</dbReference>
<dbReference type="Pfam" id="PF19051">
    <property type="entry name" value="GFO_IDH_MocA_C2"/>
    <property type="match status" value="1"/>
</dbReference>
<keyword evidence="1" id="KW-0732">Signal</keyword>
<protein>
    <submittedName>
        <fullName evidence="4">Gfo/Idh/MocA family oxidoreductase</fullName>
    </submittedName>
</protein>
<dbReference type="InterPro" id="IPR043906">
    <property type="entry name" value="Gfo/Idh/MocA_OxRdtase_bact_C"/>
</dbReference>
<dbReference type="InterPro" id="IPR050463">
    <property type="entry name" value="Gfo/Idh/MocA_oxidrdct_glycsds"/>
</dbReference>
<name>A0ABT3GF57_9BACT</name>
<sequence length="474" mass="51330">MKRRLFLSTSTLAGTWSLLSPLARAQGANDDLRVAVIGFNGRGKAHIDSAAKTKGVRLVALCDCDSKVLAAAKDKLEKQGIKVATYDDYRKVCEAKDIDAVVIATPNHTHALIAVTAAANGKHVYVEKPVSHNVWEGRALADAQAKYGKVIQHGFQRRSETSWAEAFAWLNEGNLGKLKLARGFCYKPRPSIGKVDGPRKPPAEVDYDLWCGPRATDPLKRGKFHYDWHWQSTYGNGDLGNQGPHQLDVCRWALGDPKELPPTVISCGGRFAHDDDGDVANTQVVFLGYDPVPIVFEVRGLPKKGVDYKSGMDDYKGQSVGNLIEYEGGWLAGGHDGKCEIFDAQGKQVKSFKGGRSHFQTWVDAIRSGKQEARLSAESGHLSSALAHIGNISWDLGTPASTSEVKAAFTNEAAADAVERMGTHLAANGVDPDKQKIRLGAPLAMSGEKFTGDHADKANALLKGSYRKGFELPA</sequence>
<dbReference type="PANTHER" id="PTHR43818:SF5">
    <property type="entry name" value="OXIDOREDUCTASE FAMILY PROTEIN"/>
    <property type="match status" value="1"/>
</dbReference>
<gene>
    <name evidence="4" type="ORF">OKA05_06810</name>
</gene>
<keyword evidence="5" id="KW-1185">Reference proteome</keyword>
<evidence type="ECO:0000256" key="1">
    <source>
        <dbReference type="SAM" id="SignalP"/>
    </source>
</evidence>
<dbReference type="SUPFAM" id="SSF51735">
    <property type="entry name" value="NAD(P)-binding Rossmann-fold domains"/>
    <property type="match status" value="1"/>
</dbReference>
<proteinExistence type="predicted"/>
<feature type="domain" description="Gfo/Idh/MocA-like oxidoreductase N-terminal" evidence="2">
    <location>
        <begin position="32"/>
        <end position="155"/>
    </location>
</feature>
<feature type="chain" id="PRO_5047136668" evidence="1">
    <location>
        <begin position="26"/>
        <end position="474"/>
    </location>
</feature>
<evidence type="ECO:0000259" key="2">
    <source>
        <dbReference type="Pfam" id="PF01408"/>
    </source>
</evidence>
<dbReference type="Gene3D" id="3.30.360.10">
    <property type="entry name" value="Dihydrodipicolinate Reductase, domain 2"/>
    <property type="match status" value="1"/>
</dbReference>
<dbReference type="Proteomes" id="UP001320876">
    <property type="component" value="Unassembled WGS sequence"/>
</dbReference>
<comment type="caution">
    <text evidence="4">The sequence shown here is derived from an EMBL/GenBank/DDBJ whole genome shotgun (WGS) entry which is preliminary data.</text>
</comment>
<organism evidence="4 5">
    <name type="scientific">Luteolibacter arcticus</name>
    <dbReference type="NCBI Taxonomy" id="1581411"/>
    <lineage>
        <taxon>Bacteria</taxon>
        <taxon>Pseudomonadati</taxon>
        <taxon>Verrucomicrobiota</taxon>
        <taxon>Verrucomicrobiia</taxon>
        <taxon>Verrucomicrobiales</taxon>
        <taxon>Verrucomicrobiaceae</taxon>
        <taxon>Luteolibacter</taxon>
    </lineage>
</organism>
<reference evidence="4 5" key="1">
    <citation type="submission" date="2022-10" db="EMBL/GenBank/DDBJ databases">
        <title>Luteolibacter arcticus strain CCTCC AB 2014275, whole genome shotgun sequencing project.</title>
        <authorList>
            <person name="Zhao G."/>
            <person name="Shen L."/>
        </authorList>
    </citation>
    <scope>NUCLEOTIDE SEQUENCE [LARGE SCALE GENOMIC DNA]</scope>
    <source>
        <strain evidence="4 5">CCTCC AB 2014275</strain>
    </source>
</reference>
<dbReference type="InterPro" id="IPR036291">
    <property type="entry name" value="NAD(P)-bd_dom_sf"/>
</dbReference>
<accession>A0ABT3GF57</accession>
<feature type="signal peptide" evidence="1">
    <location>
        <begin position="1"/>
        <end position="25"/>
    </location>
</feature>
<dbReference type="InterPro" id="IPR000683">
    <property type="entry name" value="Gfo/Idh/MocA-like_OxRdtase_N"/>
</dbReference>
<dbReference type="Pfam" id="PF01408">
    <property type="entry name" value="GFO_IDH_MocA"/>
    <property type="match status" value="1"/>
</dbReference>